<dbReference type="AlphaFoldDB" id="A0A6L6UA20"/>
<sequence>MKKIYFTYLLIILCLFSCGKDDGLTPVDPESIVQFDLENIPYQSLSDYQFFENDLKNLEPTFGVVPYTLNSTLFSDYAKKKRFVWMPNNTKAAFVSADKNLDFPIGTIIIKSFYYDNVLPENESKNLETRLIIRKEEGWVFANYVWNTDQTEATLNMDGSYVDLQWQQDDEIKTVQYRIPSAAECHTCHKVMEIAQPIGPKPRNLNLIYNYSDGSANQLDKLVDVGYLENSLPNTIAKLPNYNNTNETLERRVRAYVDINCAHCHSEETHCAYRPLRLDFTDTENLTNLGVCVDADTDLGFDLGHIIEPGDARNSVLHYRISSIEPSNRMPLLARTVMHTEGVQLIEAWIDSLNTNCN</sequence>
<proteinExistence type="predicted"/>
<dbReference type="EMBL" id="WOWS01000004">
    <property type="protein sequence ID" value="MUU79181.1"/>
    <property type="molecule type" value="Genomic_DNA"/>
</dbReference>
<name>A0A6L6UA20_9FLAO</name>
<protein>
    <recommendedName>
        <fullName evidence="4">Repeat protein (TIGR03806 family)</fullName>
    </recommendedName>
</protein>
<reference evidence="2 3" key="1">
    <citation type="submission" date="2019-12" db="EMBL/GenBank/DDBJ databases">
        <authorList>
            <person name="Li J."/>
        </authorList>
    </citation>
    <scope>NUCLEOTIDE SEQUENCE [LARGE SCALE GENOMIC DNA]</scope>
    <source>
        <strain evidence="2 3">HL2-2</strain>
    </source>
</reference>
<accession>A0A6L6UA20</accession>
<dbReference type="Proteomes" id="UP000478208">
    <property type="component" value="Unassembled WGS sequence"/>
</dbReference>
<organism evidence="2 3">
    <name type="scientific">Winogradskyella endarachnes</name>
    <dbReference type="NCBI Taxonomy" id="2681965"/>
    <lineage>
        <taxon>Bacteria</taxon>
        <taxon>Pseudomonadati</taxon>
        <taxon>Bacteroidota</taxon>
        <taxon>Flavobacteriia</taxon>
        <taxon>Flavobacteriales</taxon>
        <taxon>Flavobacteriaceae</taxon>
        <taxon>Winogradskyella</taxon>
    </lineage>
</organism>
<dbReference type="RefSeq" id="WP_157364250.1">
    <property type="nucleotide sequence ID" value="NZ_WOWS01000004.1"/>
</dbReference>
<evidence type="ECO:0008006" key="4">
    <source>
        <dbReference type="Google" id="ProtNLM"/>
    </source>
</evidence>
<feature type="chain" id="PRO_5026708327" description="Repeat protein (TIGR03806 family)" evidence="1">
    <location>
        <begin position="20"/>
        <end position="358"/>
    </location>
</feature>
<keyword evidence="3" id="KW-1185">Reference proteome</keyword>
<evidence type="ECO:0000313" key="2">
    <source>
        <dbReference type="EMBL" id="MUU79181.1"/>
    </source>
</evidence>
<keyword evidence="1" id="KW-0732">Signal</keyword>
<comment type="caution">
    <text evidence="2">The sequence shown here is derived from an EMBL/GenBank/DDBJ whole genome shotgun (WGS) entry which is preliminary data.</text>
</comment>
<evidence type="ECO:0000313" key="3">
    <source>
        <dbReference type="Proteomes" id="UP000478208"/>
    </source>
</evidence>
<gene>
    <name evidence="2" type="ORF">GN138_12055</name>
</gene>
<evidence type="ECO:0000256" key="1">
    <source>
        <dbReference type="SAM" id="SignalP"/>
    </source>
</evidence>
<feature type="signal peptide" evidence="1">
    <location>
        <begin position="1"/>
        <end position="19"/>
    </location>
</feature>